<sequence length="513" mass="56888">MASRIGNVRSENIDDHVDQPLHKRLKQWSASSLSLDNSILNEPGPLGLSLKKSNSFLEILQMMISQGNMVSAYEKDETSNPRSRSKKESRASAVKLKASNFPAILLKIGSWEYKSKFEGELVAKCYYATEKLVWEVLEGDLKRKIEIPWSNITALQANCPEEGPSTLTLVVARQPRFFREADSLPRKSTRWESTTDFTGGQASIHRMHFLQCEQGLLAKHFAKLIQCSSHLNLLSRQPEIILDSPYFGTRFTAFEKPDNSKGSATTHFQNTGSPHSSLSPSFTIEHSDPSAITLDSVPCEAPSSSPEGIYCSEADSRGPSNLDQIKQPGLHLSNSQNDLVGFIEHELPEEIMDSENPSFSVEMDVRITLDDVEHDLLSDDIVVTLASNDSSLISKVKSFGNVLDLDPAEVLNPPEIGHEENIELGDDLESNEGNKIEMDIEAAAEEDSRDFYGGNPTSGMSRNDSFLGVVLHLPKIASLPKIPSLPKIASFSLIAPLSSPYDYDYGYEFRMFE</sequence>
<name>A0ACB0JZN8_TRIPR</name>
<comment type="caution">
    <text evidence="1">The sequence shown here is derived from an EMBL/GenBank/DDBJ whole genome shotgun (WGS) entry which is preliminary data.</text>
</comment>
<organism evidence="1 2">
    <name type="scientific">Trifolium pratense</name>
    <name type="common">Red clover</name>
    <dbReference type="NCBI Taxonomy" id="57577"/>
    <lineage>
        <taxon>Eukaryota</taxon>
        <taxon>Viridiplantae</taxon>
        <taxon>Streptophyta</taxon>
        <taxon>Embryophyta</taxon>
        <taxon>Tracheophyta</taxon>
        <taxon>Spermatophyta</taxon>
        <taxon>Magnoliopsida</taxon>
        <taxon>eudicotyledons</taxon>
        <taxon>Gunneridae</taxon>
        <taxon>Pentapetalae</taxon>
        <taxon>rosids</taxon>
        <taxon>fabids</taxon>
        <taxon>Fabales</taxon>
        <taxon>Fabaceae</taxon>
        <taxon>Papilionoideae</taxon>
        <taxon>50 kb inversion clade</taxon>
        <taxon>NPAAA clade</taxon>
        <taxon>Hologalegina</taxon>
        <taxon>IRL clade</taxon>
        <taxon>Trifolieae</taxon>
        <taxon>Trifolium</taxon>
    </lineage>
</organism>
<proteinExistence type="predicted"/>
<protein>
    <submittedName>
        <fullName evidence="1">Uncharacterized protein</fullName>
    </submittedName>
</protein>
<gene>
    <name evidence="1" type="ORF">MILVUS5_LOCUS17682</name>
</gene>
<keyword evidence="2" id="KW-1185">Reference proteome</keyword>
<accession>A0ACB0JZN8</accession>
<evidence type="ECO:0000313" key="1">
    <source>
        <dbReference type="EMBL" id="CAJ2649628.1"/>
    </source>
</evidence>
<reference evidence="1" key="1">
    <citation type="submission" date="2023-10" db="EMBL/GenBank/DDBJ databases">
        <authorList>
            <person name="Rodriguez Cubillos JULIANA M."/>
            <person name="De Vega J."/>
        </authorList>
    </citation>
    <scope>NUCLEOTIDE SEQUENCE</scope>
</reference>
<evidence type="ECO:0000313" key="2">
    <source>
        <dbReference type="Proteomes" id="UP001177021"/>
    </source>
</evidence>
<dbReference type="Proteomes" id="UP001177021">
    <property type="component" value="Unassembled WGS sequence"/>
</dbReference>
<dbReference type="EMBL" id="CASHSV030000109">
    <property type="protein sequence ID" value="CAJ2649628.1"/>
    <property type="molecule type" value="Genomic_DNA"/>
</dbReference>